<sequence length="363" mass="41146">MRRVSITSVKDEAPYLVEWIAYQKLLGFDEVIVTSNDSTDGTSEILDRLAEAGWCKAIHFQRADHKASPQIAALELVTQLPELAEPCLLFVSDIDEFLQINVGQGRLDCLLEAAPDFDLMFVRWRVFGSSGQHEHEDALSIQRFLQSSPTSYRGHVYRHGEEESLGKPDYTTDLSAEELFNRHQSQRWTRTYKTLFHYHPGDKLSVHFPRITREPIIKVDGGGRLNPNERYSHLTFYGEHTYEGSYDICQLNHYANRSVDEYLHKILRGDGVHAKDPRGLDHWKVAECNEVAQEGMAKWEEPLAEIVARIIADCNLQALLDEAIIARRQKLQAALAADPELSTLRQQLVTMAGARFASSVAAA</sequence>
<dbReference type="InterPro" id="IPR029044">
    <property type="entry name" value="Nucleotide-diphossugar_trans"/>
</dbReference>
<accession>A0A562NQH2</accession>
<dbReference type="Pfam" id="PF13704">
    <property type="entry name" value="Glyco_tranf_2_4"/>
    <property type="match status" value="1"/>
</dbReference>
<dbReference type="SUPFAM" id="SSF53448">
    <property type="entry name" value="Nucleotide-diphospho-sugar transferases"/>
    <property type="match status" value="1"/>
</dbReference>
<dbReference type="GO" id="GO:0016740">
    <property type="term" value="F:transferase activity"/>
    <property type="evidence" value="ECO:0007669"/>
    <property type="project" value="UniProtKB-KW"/>
</dbReference>
<evidence type="ECO:0000313" key="1">
    <source>
        <dbReference type="EMBL" id="TWI34281.1"/>
    </source>
</evidence>
<proteinExistence type="predicted"/>
<evidence type="ECO:0000313" key="2">
    <source>
        <dbReference type="Proteomes" id="UP000316225"/>
    </source>
</evidence>
<reference evidence="1 2" key="1">
    <citation type="journal article" date="2015" name="Stand. Genomic Sci.">
        <title>Genomic Encyclopedia of Bacterial and Archaeal Type Strains, Phase III: the genomes of soil and plant-associated and newly described type strains.</title>
        <authorList>
            <person name="Whitman W.B."/>
            <person name="Woyke T."/>
            <person name="Klenk H.P."/>
            <person name="Zhou Y."/>
            <person name="Lilburn T.G."/>
            <person name="Beck B.J."/>
            <person name="De Vos P."/>
            <person name="Vandamme P."/>
            <person name="Eisen J.A."/>
            <person name="Garrity G."/>
            <person name="Hugenholtz P."/>
            <person name="Kyrpides N.C."/>
        </authorList>
    </citation>
    <scope>NUCLEOTIDE SEQUENCE [LARGE SCALE GENOMIC DNA]</scope>
    <source>
        <strain evidence="1 2">CGMCC 1.5364</strain>
    </source>
</reference>
<dbReference type="Proteomes" id="UP000316225">
    <property type="component" value="Unassembled WGS sequence"/>
</dbReference>
<organism evidence="1 2">
    <name type="scientific">Paracoccus sulfuroxidans</name>
    <dbReference type="NCBI Taxonomy" id="384678"/>
    <lineage>
        <taxon>Bacteria</taxon>
        <taxon>Pseudomonadati</taxon>
        <taxon>Pseudomonadota</taxon>
        <taxon>Alphaproteobacteria</taxon>
        <taxon>Rhodobacterales</taxon>
        <taxon>Paracoccaceae</taxon>
        <taxon>Paracoccus</taxon>
    </lineage>
</organism>
<dbReference type="RefSeq" id="WP_158637501.1">
    <property type="nucleotide sequence ID" value="NZ_VLKU01000005.1"/>
</dbReference>
<dbReference type="AlphaFoldDB" id="A0A562NQH2"/>
<keyword evidence="2" id="KW-1185">Reference proteome</keyword>
<name>A0A562NQH2_9RHOB</name>
<dbReference type="EMBL" id="VLKU01000005">
    <property type="protein sequence ID" value="TWI34281.1"/>
    <property type="molecule type" value="Genomic_DNA"/>
</dbReference>
<protein>
    <submittedName>
        <fullName evidence="1">Glycosyl transferase family 2</fullName>
    </submittedName>
</protein>
<gene>
    <name evidence="1" type="ORF">IQ24_01796</name>
</gene>
<comment type="caution">
    <text evidence="1">The sequence shown here is derived from an EMBL/GenBank/DDBJ whole genome shotgun (WGS) entry which is preliminary data.</text>
</comment>
<keyword evidence="1" id="KW-0808">Transferase</keyword>
<dbReference type="OrthoDB" id="1997677at2"/>